<keyword evidence="2" id="KW-0677">Repeat</keyword>
<dbReference type="PANTHER" id="PTHR48007">
    <property type="entry name" value="LEUCINE-RICH REPEAT RECEPTOR-LIKE PROTEIN KINASE PXC1"/>
    <property type="match status" value="1"/>
</dbReference>
<dbReference type="AlphaFoldDB" id="A0A8J5VLC2"/>
<dbReference type="Pfam" id="PF08263">
    <property type="entry name" value="LRRNT_2"/>
    <property type="match status" value="1"/>
</dbReference>
<keyword evidence="4" id="KW-0472">Membrane</keyword>
<sequence length="286" mass="30129">MGMDETTRHRDALALPGAARGLAASPTPSGAGQHALLVVVDFRLTVWLKFIYLGIDSPHSLDLRRANRWYSLLLLLLALPAAAGALAADGQALLAFKAAVLRDPEGALANWNFSTAADPCAWNGNGALENRGPTAFVGNPGLCGPPLKNPCSPDAMPSSNPFMPKDGDSAAPGAGHGKNRGLGKVAIVAIVLSDVVGILFIALVFFYCYWMAVSSKEKRQGGAAGLKGSRCGKDCGCFSRDESATPSEDAEQYDLVALDQQVRFDLDELLKAVSVCAGEERDRNCV</sequence>
<dbReference type="InterPro" id="IPR013210">
    <property type="entry name" value="LRR_N_plant-typ"/>
</dbReference>
<evidence type="ECO:0000256" key="4">
    <source>
        <dbReference type="SAM" id="Phobius"/>
    </source>
</evidence>
<keyword evidence="4" id="KW-1133">Transmembrane helix</keyword>
<reference evidence="6" key="2">
    <citation type="submission" date="2021-02" db="EMBL/GenBank/DDBJ databases">
        <authorList>
            <person name="Kimball J.A."/>
            <person name="Haas M.W."/>
            <person name="Macchietto M."/>
            <person name="Kono T."/>
            <person name="Duquette J."/>
            <person name="Shao M."/>
        </authorList>
    </citation>
    <scope>NUCLEOTIDE SEQUENCE</scope>
    <source>
        <tissue evidence="6">Fresh leaf tissue</tissue>
    </source>
</reference>
<feature type="region of interest" description="Disordered" evidence="3">
    <location>
        <begin position="154"/>
        <end position="175"/>
    </location>
</feature>
<dbReference type="EMBL" id="JAAALK010000288">
    <property type="protein sequence ID" value="KAG8051813.1"/>
    <property type="molecule type" value="Genomic_DNA"/>
</dbReference>
<evidence type="ECO:0000256" key="1">
    <source>
        <dbReference type="ARBA" id="ARBA00022614"/>
    </source>
</evidence>
<dbReference type="InterPro" id="IPR046959">
    <property type="entry name" value="PRK1-6/SRF4-like"/>
</dbReference>
<keyword evidence="1" id="KW-0433">Leucine-rich repeat</keyword>
<keyword evidence="4" id="KW-0812">Transmembrane</keyword>
<dbReference type="Proteomes" id="UP000729402">
    <property type="component" value="Unassembled WGS sequence"/>
</dbReference>
<feature type="transmembrane region" description="Helical" evidence="4">
    <location>
        <begin position="185"/>
        <end position="210"/>
    </location>
</feature>
<dbReference type="PANTHER" id="PTHR48007:SF83">
    <property type="entry name" value="PROTEIN KINASE DOMAIN-CONTAINING PROTEIN"/>
    <property type="match status" value="1"/>
</dbReference>
<gene>
    <name evidence="6" type="ORF">GUJ93_ZPchr0001g30711</name>
</gene>
<comment type="caution">
    <text evidence="6">The sequence shown here is derived from an EMBL/GenBank/DDBJ whole genome shotgun (WGS) entry which is preliminary data.</text>
</comment>
<accession>A0A8J5VLC2</accession>
<evidence type="ECO:0000256" key="3">
    <source>
        <dbReference type="SAM" id="MobiDB-lite"/>
    </source>
</evidence>
<proteinExistence type="predicted"/>
<organism evidence="6 7">
    <name type="scientific">Zizania palustris</name>
    <name type="common">Northern wild rice</name>
    <dbReference type="NCBI Taxonomy" id="103762"/>
    <lineage>
        <taxon>Eukaryota</taxon>
        <taxon>Viridiplantae</taxon>
        <taxon>Streptophyta</taxon>
        <taxon>Embryophyta</taxon>
        <taxon>Tracheophyta</taxon>
        <taxon>Spermatophyta</taxon>
        <taxon>Magnoliopsida</taxon>
        <taxon>Liliopsida</taxon>
        <taxon>Poales</taxon>
        <taxon>Poaceae</taxon>
        <taxon>BOP clade</taxon>
        <taxon>Oryzoideae</taxon>
        <taxon>Oryzeae</taxon>
        <taxon>Zizaniinae</taxon>
        <taxon>Zizania</taxon>
    </lineage>
</organism>
<evidence type="ECO:0000259" key="5">
    <source>
        <dbReference type="Pfam" id="PF08263"/>
    </source>
</evidence>
<reference evidence="6" key="1">
    <citation type="journal article" date="2021" name="bioRxiv">
        <title>Whole Genome Assembly and Annotation of Northern Wild Rice, Zizania palustris L., Supports a Whole Genome Duplication in the Zizania Genus.</title>
        <authorList>
            <person name="Haas M."/>
            <person name="Kono T."/>
            <person name="Macchietto M."/>
            <person name="Millas R."/>
            <person name="McGilp L."/>
            <person name="Shao M."/>
            <person name="Duquette J."/>
            <person name="Hirsch C.N."/>
            <person name="Kimball J."/>
        </authorList>
    </citation>
    <scope>NUCLEOTIDE SEQUENCE</scope>
    <source>
        <tissue evidence="6">Fresh leaf tissue</tissue>
    </source>
</reference>
<evidence type="ECO:0000313" key="6">
    <source>
        <dbReference type="EMBL" id="KAG8051813.1"/>
    </source>
</evidence>
<protein>
    <recommendedName>
        <fullName evidence="5">Leucine-rich repeat-containing N-terminal plant-type domain-containing protein</fullName>
    </recommendedName>
</protein>
<feature type="transmembrane region" description="Helical" evidence="4">
    <location>
        <begin position="67"/>
        <end position="88"/>
    </location>
</feature>
<feature type="domain" description="Leucine-rich repeat-containing N-terminal plant-type" evidence="5">
    <location>
        <begin position="87"/>
        <end position="124"/>
    </location>
</feature>
<evidence type="ECO:0000313" key="7">
    <source>
        <dbReference type="Proteomes" id="UP000729402"/>
    </source>
</evidence>
<name>A0A8J5VLC2_ZIZPA</name>
<dbReference type="OrthoDB" id="4062651at2759"/>
<keyword evidence="7" id="KW-1185">Reference proteome</keyword>
<evidence type="ECO:0000256" key="2">
    <source>
        <dbReference type="ARBA" id="ARBA00022737"/>
    </source>
</evidence>